<protein>
    <recommendedName>
        <fullName evidence="3 7">Mannitol-1-phosphate 5-dehydrogenase</fullName>
        <ecNumber evidence="2 7">1.1.1.17</ecNumber>
    </recommendedName>
</protein>
<evidence type="ECO:0000256" key="4">
    <source>
        <dbReference type="ARBA" id="ARBA00023002"/>
    </source>
</evidence>
<evidence type="ECO:0000256" key="6">
    <source>
        <dbReference type="ARBA" id="ARBA00048615"/>
    </source>
</evidence>
<dbReference type="PANTHER" id="PTHR30524">
    <property type="entry name" value="MANNITOL-1-PHOSPHATE 5-DEHYDROGENASE"/>
    <property type="match status" value="1"/>
</dbReference>
<dbReference type="InterPro" id="IPR023028">
    <property type="entry name" value="Mannitol_1_phos_5_DH"/>
</dbReference>
<evidence type="ECO:0000313" key="10">
    <source>
        <dbReference type="EMBL" id="VDC21421.1"/>
    </source>
</evidence>
<dbReference type="GO" id="GO:0019592">
    <property type="term" value="P:mannitol catabolic process"/>
    <property type="evidence" value="ECO:0007669"/>
    <property type="project" value="TreeGrafter"/>
</dbReference>
<comment type="similarity">
    <text evidence="1 7">Belongs to the mannitol dehydrogenase family.</text>
</comment>
<keyword evidence="4 7" id="KW-0560">Oxidoreductase</keyword>
<dbReference type="InterPro" id="IPR013328">
    <property type="entry name" value="6PGD_dom2"/>
</dbReference>
<evidence type="ECO:0000256" key="2">
    <source>
        <dbReference type="ARBA" id="ARBA00012939"/>
    </source>
</evidence>
<dbReference type="EC" id="1.1.1.17" evidence="2 7"/>
<feature type="domain" description="Mannitol dehydrogenase C-terminal" evidence="9">
    <location>
        <begin position="201"/>
        <end position="342"/>
    </location>
</feature>
<dbReference type="Pfam" id="PF08125">
    <property type="entry name" value="Mannitol_dh_C"/>
    <property type="match status" value="1"/>
</dbReference>
<evidence type="ECO:0000256" key="7">
    <source>
        <dbReference type="HAMAP-Rule" id="MF_00196"/>
    </source>
</evidence>
<dbReference type="InterPro" id="IPR036291">
    <property type="entry name" value="NAD(P)-bd_dom_sf"/>
</dbReference>
<dbReference type="InterPro" id="IPR000669">
    <property type="entry name" value="Mannitol_DH"/>
</dbReference>
<dbReference type="RefSeq" id="WP_124090790.1">
    <property type="nucleotide sequence ID" value="NZ_CBCRYA010000008.1"/>
</dbReference>
<sequence>MKAVHFGAGNIGRGFVGLLLHDAGYEVVFADVADALIDQLSAASSYQVHAVGENPAVYTVDNFRAVNSGSQEAELIAEIASADVVTTAVGPSILKFVAPAIAKGLAARSADLAPLQLMACENAINATDILAAEVAARPEAADGALAGRAVFANTAVDRIVPNQAPGQGLDVTVETFYEWVIDTTAFAGNVPTIPGATFVADLAPYIERKLFTVNTGHAAAAYFGAAAGVEKISDAMADPDVAEDVRAVLAETKQLLVSRHGFAADEQEAYVQKILVRFSNPHLPDTVNRVGRAPLRKLGRNERFVGPAAQLAEQGIVPEALLGAMAAALRFSDPADAEATELASILASSTAEEATTKVTGLAPEHPLFAAISTLVAERQTEMADAPA</sequence>
<dbReference type="NCBIfam" id="NF002646">
    <property type="entry name" value="PRK02318.1-2"/>
    <property type="match status" value="1"/>
</dbReference>
<dbReference type="SUPFAM" id="SSF48179">
    <property type="entry name" value="6-phosphogluconate dehydrogenase C-terminal domain-like"/>
    <property type="match status" value="1"/>
</dbReference>
<proteinExistence type="inferred from homology"/>
<feature type="binding site" evidence="7">
    <location>
        <begin position="3"/>
        <end position="14"/>
    </location>
    <ligand>
        <name>NAD(+)</name>
        <dbReference type="ChEBI" id="CHEBI:57540"/>
    </ligand>
</feature>
<evidence type="ECO:0000259" key="9">
    <source>
        <dbReference type="Pfam" id="PF08125"/>
    </source>
</evidence>
<reference evidence="10 11" key="1">
    <citation type="submission" date="2018-11" db="EMBL/GenBank/DDBJ databases">
        <authorList>
            <person name="Criscuolo A."/>
        </authorList>
    </citation>
    <scope>NUCLEOTIDE SEQUENCE [LARGE SCALE GENOMIC DNA]</scope>
    <source>
        <strain evidence="10">AT11b</strain>
    </source>
</reference>
<dbReference type="InterPro" id="IPR013118">
    <property type="entry name" value="Mannitol_DH_C"/>
</dbReference>
<name>A0A3P5WPG9_9MICC</name>
<dbReference type="Gene3D" id="3.40.50.720">
    <property type="entry name" value="NAD(P)-binding Rossmann-like Domain"/>
    <property type="match status" value="1"/>
</dbReference>
<dbReference type="OrthoDB" id="271711at2"/>
<evidence type="ECO:0000313" key="11">
    <source>
        <dbReference type="Proteomes" id="UP000280861"/>
    </source>
</evidence>
<gene>
    <name evidence="7 10" type="primary">mtlD</name>
    <name evidence="10" type="ORF">PSET11_00783</name>
</gene>
<keyword evidence="11" id="KW-1185">Reference proteome</keyword>
<accession>A0A3P5WPG9</accession>
<dbReference type="SUPFAM" id="SSF51735">
    <property type="entry name" value="NAD(P)-binding Rossmann-fold domains"/>
    <property type="match status" value="1"/>
</dbReference>
<comment type="catalytic activity">
    <reaction evidence="6 7">
        <text>D-mannitol 1-phosphate + NAD(+) = beta-D-fructose 6-phosphate + NADH + H(+)</text>
        <dbReference type="Rhea" id="RHEA:19661"/>
        <dbReference type="ChEBI" id="CHEBI:15378"/>
        <dbReference type="ChEBI" id="CHEBI:57540"/>
        <dbReference type="ChEBI" id="CHEBI:57634"/>
        <dbReference type="ChEBI" id="CHEBI:57945"/>
        <dbReference type="ChEBI" id="CHEBI:61381"/>
        <dbReference type="EC" id="1.1.1.17"/>
    </reaction>
</comment>
<organism evidence="10 11">
    <name type="scientific">Arthrobacter ulcerisalmonis</name>
    <dbReference type="NCBI Taxonomy" id="2483813"/>
    <lineage>
        <taxon>Bacteria</taxon>
        <taxon>Bacillati</taxon>
        <taxon>Actinomycetota</taxon>
        <taxon>Actinomycetes</taxon>
        <taxon>Micrococcales</taxon>
        <taxon>Micrococcaceae</taxon>
        <taxon>Arthrobacter</taxon>
    </lineage>
</organism>
<dbReference type="Pfam" id="PF01232">
    <property type="entry name" value="Mannitol_dh"/>
    <property type="match status" value="1"/>
</dbReference>
<dbReference type="GO" id="GO:0008926">
    <property type="term" value="F:mannitol-1-phosphate 5-dehydrogenase activity"/>
    <property type="evidence" value="ECO:0007669"/>
    <property type="project" value="UniProtKB-UniRule"/>
</dbReference>
<evidence type="ECO:0000256" key="3">
    <source>
        <dbReference type="ARBA" id="ARBA00016219"/>
    </source>
</evidence>
<evidence type="ECO:0000256" key="1">
    <source>
        <dbReference type="ARBA" id="ARBA00006541"/>
    </source>
</evidence>
<keyword evidence="5 7" id="KW-0520">NAD</keyword>
<dbReference type="GO" id="GO:0005829">
    <property type="term" value="C:cytosol"/>
    <property type="evidence" value="ECO:0007669"/>
    <property type="project" value="TreeGrafter"/>
</dbReference>
<dbReference type="Gene3D" id="1.10.1040.10">
    <property type="entry name" value="N-(1-d-carboxylethyl)-l-norvaline Dehydrogenase, domain 2"/>
    <property type="match status" value="1"/>
</dbReference>
<dbReference type="PANTHER" id="PTHR30524:SF0">
    <property type="entry name" value="ALTRONATE OXIDOREDUCTASE-RELATED"/>
    <property type="match status" value="1"/>
</dbReference>
<dbReference type="NCBIfam" id="NF002652">
    <property type="entry name" value="PRK02318.2-5"/>
    <property type="match status" value="1"/>
</dbReference>
<evidence type="ECO:0000259" key="8">
    <source>
        <dbReference type="Pfam" id="PF01232"/>
    </source>
</evidence>
<feature type="domain" description="Mannitol dehydrogenase N-terminal" evidence="8">
    <location>
        <begin position="1"/>
        <end position="193"/>
    </location>
</feature>
<dbReference type="EMBL" id="UXAU01000013">
    <property type="protein sequence ID" value="VDC21421.1"/>
    <property type="molecule type" value="Genomic_DNA"/>
</dbReference>
<dbReference type="InterPro" id="IPR008927">
    <property type="entry name" value="6-PGluconate_DH-like_C_sf"/>
</dbReference>
<evidence type="ECO:0000256" key="5">
    <source>
        <dbReference type="ARBA" id="ARBA00023027"/>
    </source>
</evidence>
<dbReference type="Proteomes" id="UP000280861">
    <property type="component" value="Unassembled WGS sequence"/>
</dbReference>
<dbReference type="HAMAP" id="MF_00196">
    <property type="entry name" value="Mannitol_dehydrog"/>
    <property type="match status" value="1"/>
</dbReference>
<dbReference type="AlphaFoldDB" id="A0A3P5WPG9"/>
<dbReference type="InterPro" id="IPR013131">
    <property type="entry name" value="Mannitol_DH_N"/>
</dbReference>
<dbReference type="PRINTS" id="PR00084">
    <property type="entry name" value="MTLDHDRGNASE"/>
</dbReference>